<comment type="caution">
    <text evidence="1">The sequence shown here is derived from an EMBL/GenBank/DDBJ whole genome shotgun (WGS) entry which is preliminary data.</text>
</comment>
<evidence type="ECO:0000313" key="1">
    <source>
        <dbReference type="EMBL" id="GIF22126.1"/>
    </source>
</evidence>
<accession>A0A919NNI7</accession>
<dbReference type="EMBL" id="BOMY01000033">
    <property type="protein sequence ID" value="GIF22126.1"/>
    <property type="molecule type" value="Genomic_DNA"/>
</dbReference>
<gene>
    <name evidence="1" type="ORF">Ate02nite_48560</name>
</gene>
<dbReference type="RefSeq" id="WP_203809323.1">
    <property type="nucleotide sequence ID" value="NZ_BOMY01000033.1"/>
</dbReference>
<dbReference type="Proteomes" id="UP000623608">
    <property type="component" value="Unassembled WGS sequence"/>
</dbReference>
<protein>
    <submittedName>
        <fullName evidence="1">Uncharacterized protein</fullName>
    </submittedName>
</protein>
<sequence>MATTTTANAEDADIKLLYVAAQGTDFTVEVLDLATPFDVIADVEIGENLNENVKEHSIRVSIVNLSSAARIDLNSVTAPLTPQNNTPRRERLRVPFGALANADPGDVIQAIGTYKVTAGVNTDVSTAFSATFTVGG</sequence>
<name>A0A919NNI7_9ACTN</name>
<organism evidence="1 2">
    <name type="scientific">Paractinoplanes tereljensis</name>
    <dbReference type="NCBI Taxonomy" id="571912"/>
    <lineage>
        <taxon>Bacteria</taxon>
        <taxon>Bacillati</taxon>
        <taxon>Actinomycetota</taxon>
        <taxon>Actinomycetes</taxon>
        <taxon>Micromonosporales</taxon>
        <taxon>Micromonosporaceae</taxon>
        <taxon>Paractinoplanes</taxon>
    </lineage>
</organism>
<keyword evidence="2" id="KW-1185">Reference proteome</keyword>
<evidence type="ECO:0000313" key="2">
    <source>
        <dbReference type="Proteomes" id="UP000623608"/>
    </source>
</evidence>
<dbReference type="AlphaFoldDB" id="A0A919NNI7"/>
<reference evidence="1" key="1">
    <citation type="submission" date="2021-01" db="EMBL/GenBank/DDBJ databases">
        <title>Whole genome shotgun sequence of Actinoplanes tereljensis NBRC 105297.</title>
        <authorList>
            <person name="Komaki H."/>
            <person name="Tamura T."/>
        </authorList>
    </citation>
    <scope>NUCLEOTIDE SEQUENCE</scope>
    <source>
        <strain evidence="1">NBRC 105297</strain>
    </source>
</reference>
<proteinExistence type="predicted"/>